<proteinExistence type="predicted"/>
<dbReference type="EMBL" id="GBXM01000573">
    <property type="protein sequence ID" value="JAI08005.1"/>
    <property type="molecule type" value="Transcribed_RNA"/>
</dbReference>
<accession>A0A0E9XZD9</accession>
<sequence length="15" mass="1758">MSSFKSTINYLIRVV</sequence>
<evidence type="ECO:0000313" key="1">
    <source>
        <dbReference type="EMBL" id="JAI08005.1"/>
    </source>
</evidence>
<name>A0A0E9XZD9_ANGAN</name>
<reference evidence="1" key="2">
    <citation type="journal article" date="2015" name="Fish Shellfish Immunol.">
        <title>Early steps in the European eel (Anguilla anguilla)-Vibrio vulnificus interaction in the gills: Role of the RtxA13 toxin.</title>
        <authorList>
            <person name="Callol A."/>
            <person name="Pajuelo D."/>
            <person name="Ebbesson L."/>
            <person name="Teles M."/>
            <person name="MacKenzie S."/>
            <person name="Amaro C."/>
        </authorList>
    </citation>
    <scope>NUCLEOTIDE SEQUENCE</scope>
</reference>
<reference evidence="1" key="1">
    <citation type="submission" date="2014-11" db="EMBL/GenBank/DDBJ databases">
        <authorList>
            <person name="Amaro Gonzalez C."/>
        </authorList>
    </citation>
    <scope>NUCLEOTIDE SEQUENCE</scope>
</reference>
<protein>
    <submittedName>
        <fullName evidence="1">Uncharacterized protein</fullName>
    </submittedName>
</protein>
<organism evidence="1">
    <name type="scientific">Anguilla anguilla</name>
    <name type="common">European freshwater eel</name>
    <name type="synonym">Muraena anguilla</name>
    <dbReference type="NCBI Taxonomy" id="7936"/>
    <lineage>
        <taxon>Eukaryota</taxon>
        <taxon>Metazoa</taxon>
        <taxon>Chordata</taxon>
        <taxon>Craniata</taxon>
        <taxon>Vertebrata</taxon>
        <taxon>Euteleostomi</taxon>
        <taxon>Actinopterygii</taxon>
        <taxon>Neopterygii</taxon>
        <taxon>Teleostei</taxon>
        <taxon>Anguilliformes</taxon>
        <taxon>Anguillidae</taxon>
        <taxon>Anguilla</taxon>
    </lineage>
</organism>